<dbReference type="SMART" id="SM00014">
    <property type="entry name" value="acidPPc"/>
    <property type="match status" value="1"/>
</dbReference>
<evidence type="ECO:0000259" key="3">
    <source>
        <dbReference type="SMART" id="SM00014"/>
    </source>
</evidence>
<protein>
    <recommendedName>
        <fullName evidence="3">Phosphatidic acid phosphatase type 2/haloperoxidase domain-containing protein</fullName>
    </recommendedName>
</protein>
<feature type="transmembrane region" description="Helical" evidence="2">
    <location>
        <begin position="555"/>
        <end position="579"/>
    </location>
</feature>
<dbReference type="Gene3D" id="1.20.144.10">
    <property type="entry name" value="Phosphatidic acid phosphatase type 2/haloperoxidase"/>
    <property type="match status" value="1"/>
</dbReference>
<feature type="transmembrane region" description="Helical" evidence="2">
    <location>
        <begin position="747"/>
        <end position="771"/>
    </location>
</feature>
<dbReference type="PANTHER" id="PTHR39639:SF1">
    <property type="entry name" value="DUF262 DOMAIN-CONTAINING PROTEIN"/>
    <property type="match status" value="1"/>
</dbReference>
<gene>
    <name evidence="4" type="ORF">EVG20_g2251</name>
</gene>
<keyword evidence="2" id="KW-0812">Transmembrane</keyword>
<feature type="transmembrane region" description="Helical" evidence="2">
    <location>
        <begin position="791"/>
        <end position="817"/>
    </location>
</feature>
<feature type="transmembrane region" description="Helical" evidence="2">
    <location>
        <begin position="648"/>
        <end position="675"/>
    </location>
</feature>
<keyword evidence="2" id="KW-0472">Membrane</keyword>
<keyword evidence="2" id="KW-1133">Transmembrane helix</keyword>
<feature type="region of interest" description="Disordered" evidence="1">
    <location>
        <begin position="901"/>
        <end position="930"/>
    </location>
</feature>
<dbReference type="PANTHER" id="PTHR39639">
    <property type="entry name" value="CHROMOSOME 16, WHOLE GENOME SHOTGUN SEQUENCE"/>
    <property type="match status" value="1"/>
</dbReference>
<dbReference type="EMBL" id="SEOQ01000084">
    <property type="protein sequence ID" value="TFY70759.1"/>
    <property type="molecule type" value="Genomic_DNA"/>
</dbReference>
<feature type="region of interest" description="Disordered" evidence="1">
    <location>
        <begin position="385"/>
        <end position="406"/>
    </location>
</feature>
<dbReference type="Pfam" id="PF03235">
    <property type="entry name" value="GmrSD_N"/>
    <property type="match status" value="1"/>
</dbReference>
<organism evidence="4 5">
    <name type="scientific">Dentipellis fragilis</name>
    <dbReference type="NCBI Taxonomy" id="205917"/>
    <lineage>
        <taxon>Eukaryota</taxon>
        <taxon>Fungi</taxon>
        <taxon>Dikarya</taxon>
        <taxon>Basidiomycota</taxon>
        <taxon>Agaricomycotina</taxon>
        <taxon>Agaricomycetes</taxon>
        <taxon>Russulales</taxon>
        <taxon>Hericiaceae</taxon>
        <taxon>Dentipellis</taxon>
    </lineage>
</organism>
<feature type="transmembrane region" description="Helical" evidence="2">
    <location>
        <begin position="687"/>
        <end position="708"/>
    </location>
</feature>
<feature type="compositionally biased region" description="Basic and acidic residues" evidence="1">
    <location>
        <begin position="918"/>
        <end position="928"/>
    </location>
</feature>
<reference evidence="4 5" key="1">
    <citation type="submission" date="2019-02" db="EMBL/GenBank/DDBJ databases">
        <title>Genome sequencing of the rare red list fungi Dentipellis fragilis.</title>
        <authorList>
            <person name="Buettner E."/>
            <person name="Kellner H."/>
        </authorList>
    </citation>
    <scope>NUCLEOTIDE SEQUENCE [LARGE SCALE GENOMIC DNA]</scope>
    <source>
        <strain evidence="4 5">DSM 105465</strain>
    </source>
</reference>
<evidence type="ECO:0000313" key="5">
    <source>
        <dbReference type="Proteomes" id="UP000298327"/>
    </source>
</evidence>
<comment type="caution">
    <text evidence="4">The sequence shown here is derived from an EMBL/GenBank/DDBJ whole genome shotgun (WGS) entry which is preliminary data.</text>
</comment>
<accession>A0A4Y9ZBI9</accession>
<evidence type="ECO:0000256" key="1">
    <source>
        <dbReference type="SAM" id="MobiDB-lite"/>
    </source>
</evidence>
<evidence type="ECO:0000256" key="2">
    <source>
        <dbReference type="SAM" id="Phobius"/>
    </source>
</evidence>
<dbReference type="InterPro" id="IPR036938">
    <property type="entry name" value="PAP2/HPO_sf"/>
</dbReference>
<feature type="compositionally biased region" description="Acidic residues" evidence="1">
    <location>
        <begin position="1"/>
        <end position="27"/>
    </location>
</feature>
<dbReference type="Proteomes" id="UP000298327">
    <property type="component" value="Unassembled WGS sequence"/>
</dbReference>
<dbReference type="InterPro" id="IPR000326">
    <property type="entry name" value="PAP2/HPO"/>
</dbReference>
<keyword evidence="5" id="KW-1185">Reference proteome</keyword>
<sequence length="977" mass="109407">MANPEEEEFRPEDEGESEIECSDDGNDDPNVFKIRGSLEPFSAAALSIAELHEQILESQIDLSPPYQRDVVWSTQKQMAIIDSLFHNYYVPPVVFAVAEDEDGFEIRICVDGKQRLTSISNFMIGNIAYKDPHTKKCWWYTVAESNRHNRAQLPEEGRAMFARKELTYVEYRNLSPLAERDVFQRVQLGMSLTTAEKMQAISSPWVNWITELESRYVWNNGGLMNTINFETTRGRNFHNLAALVFCCQGLPYYRHFPSSPKITRWLSTSESPTKEFQEQVHQALELMLVLASNPNLNRAFRGRDVARKVAPVEFIFLGVLMFEMQGKEFTDDERADAAHFLRVQLRKKIKDVRLNEVVSKVCWDIIDTAIKKQSSSTSSIVRALNKSTGTTKGPPRGKRQSPSTSPGLLQTIRLARPTPSLLTSALASGCTTSLPVCDDLFLPIMSLDRSQRPFYAQNERNLQPKTFFNDNDSVFSETSSVVSDNDYGFYADIKQSQDEADELTAAGTLPEELYANTLPWWRAEVRRRLVRAVEWETTVLERFQRRTRSPWLDAYFVQTSMLGTHTFFMCFLPIFFFFGGDSMGRGLCYCLAFGVYSSSFVKDLVCSPRPYAPPVTRLTIGSHHLEYGFPSTHSTNSMSMALFFLAEAYSLLCVEAITHHSFVACTALCTFYVASIVGGRLYMGMHGFVDCTVGVMLGTAMWALQWAAMPVVEGWVMTGHWSVPLIVTAICLLMVNQHPQPVDDCPCFEDAIAFVSVVLGILLGLFSATHLPPLNATMFTTRMPGSAFAPAQPAAMLTFYAVALLKLITGILAIFAWRLAAKPTLQAVLPPLFRWLARASPVDLPNRRHYKPATEYVGAPIHEGNLRAVPSVIDLDMTLGEGDGEEWQGMASGRKDLGNNRKGAVKRRGMGPPSSAGGREKTISFEDARTEEEEDAEIVKHYDADVLTKVFVYAGIGFIATIIAPAAFEVFGWGVRI</sequence>
<dbReference type="SUPFAM" id="SSF48317">
    <property type="entry name" value="Acid phosphatase/Vanadium-dependent haloperoxidase"/>
    <property type="match status" value="1"/>
</dbReference>
<feature type="transmembrane region" description="Helical" evidence="2">
    <location>
        <begin position="950"/>
        <end position="968"/>
    </location>
</feature>
<name>A0A4Y9ZBI9_9AGAM</name>
<evidence type="ECO:0000313" key="4">
    <source>
        <dbReference type="EMBL" id="TFY70759.1"/>
    </source>
</evidence>
<feature type="transmembrane region" description="Helical" evidence="2">
    <location>
        <begin position="714"/>
        <end position="735"/>
    </location>
</feature>
<proteinExistence type="predicted"/>
<dbReference type="STRING" id="205917.A0A4Y9ZBI9"/>
<dbReference type="AlphaFoldDB" id="A0A4Y9ZBI9"/>
<dbReference type="CDD" id="cd03388">
    <property type="entry name" value="PAP2_SPPase1"/>
    <property type="match status" value="1"/>
</dbReference>
<dbReference type="InterPro" id="IPR004919">
    <property type="entry name" value="GmrSD_N"/>
</dbReference>
<feature type="domain" description="Phosphatidic acid phosphatase type 2/haloperoxidase" evidence="3">
    <location>
        <begin position="587"/>
        <end position="706"/>
    </location>
</feature>
<dbReference type="Pfam" id="PF01569">
    <property type="entry name" value="PAP2"/>
    <property type="match status" value="1"/>
</dbReference>
<feature type="transmembrane region" description="Helical" evidence="2">
    <location>
        <begin position="586"/>
        <end position="605"/>
    </location>
</feature>
<dbReference type="OrthoDB" id="301434at2759"/>
<feature type="region of interest" description="Disordered" evidence="1">
    <location>
        <begin position="1"/>
        <end position="28"/>
    </location>
</feature>